<evidence type="ECO:0000313" key="3">
    <source>
        <dbReference type="Proteomes" id="UP000563524"/>
    </source>
</evidence>
<dbReference type="RefSeq" id="WP_183815661.1">
    <property type="nucleotide sequence ID" value="NZ_JACHOB010000001.1"/>
</dbReference>
<gene>
    <name evidence="2" type="ORF">GGQ59_000580</name>
</gene>
<evidence type="ECO:0008006" key="4">
    <source>
        <dbReference type="Google" id="ProtNLM"/>
    </source>
</evidence>
<feature type="chain" id="PRO_5032340052" description="TraB/GumN family protein" evidence="1">
    <location>
        <begin position="24"/>
        <end position="362"/>
    </location>
</feature>
<dbReference type="AlphaFoldDB" id="A0A840I1Z0"/>
<dbReference type="Pfam" id="PF18950">
    <property type="entry name" value="DUF5694"/>
    <property type="match status" value="1"/>
</dbReference>
<comment type="caution">
    <text evidence="2">The sequence shown here is derived from an EMBL/GenBank/DDBJ whole genome shotgun (WGS) entry which is preliminary data.</text>
</comment>
<accession>A0A840I1Z0</accession>
<dbReference type="EMBL" id="JACHOB010000001">
    <property type="protein sequence ID" value="MBB4658080.1"/>
    <property type="molecule type" value="Genomic_DNA"/>
</dbReference>
<name>A0A840I1Z0_9PROT</name>
<organism evidence="2 3">
    <name type="scientific">Parvularcula dongshanensis</name>
    <dbReference type="NCBI Taxonomy" id="1173995"/>
    <lineage>
        <taxon>Bacteria</taxon>
        <taxon>Pseudomonadati</taxon>
        <taxon>Pseudomonadota</taxon>
        <taxon>Alphaproteobacteria</taxon>
        <taxon>Parvularculales</taxon>
        <taxon>Parvularculaceae</taxon>
        <taxon>Parvularcula</taxon>
    </lineage>
</organism>
<dbReference type="Proteomes" id="UP000563524">
    <property type="component" value="Unassembled WGS sequence"/>
</dbReference>
<protein>
    <recommendedName>
        <fullName evidence="4">TraB/GumN family protein</fullName>
    </recommendedName>
</protein>
<feature type="signal peptide" evidence="1">
    <location>
        <begin position="1"/>
        <end position="23"/>
    </location>
</feature>
<evidence type="ECO:0000256" key="1">
    <source>
        <dbReference type="SAM" id="SignalP"/>
    </source>
</evidence>
<proteinExistence type="predicted"/>
<keyword evidence="3" id="KW-1185">Reference proteome</keyword>
<sequence length="362" mass="40240">MHYPRIAAALSLIVLGLSGLARSQTFDPRDYRAKLDGDPTQVMVLGTAHLSRTPNDWDAEVLEPLLERLAAFAPDVIAIENQPGPTLHKLWAYREVYPEAAATFGGRALRMATEAGVSLEMDMPQAMAAAKKRLSNWPSDPSPADRRHLAATFAAAGEPYSALVQWWRLPEAERVAEDGVSRRLASHLNELGREREEGVSLAARLAVRLDLDRLWQVDSQDEDVFTHDEAELFFESVFPAIGERFDADPVLQELGSTARMTDPVATLAEYRKLNSDRINLRSAEVEWLGAIDHPTERDVGRKRMAGWEVRNMRMAANIREASARAPGGRLLVIVGAAHKVWLEAYLGMMSDVEIVPTDELLE</sequence>
<evidence type="ECO:0000313" key="2">
    <source>
        <dbReference type="EMBL" id="MBB4658080.1"/>
    </source>
</evidence>
<dbReference type="InterPro" id="IPR043749">
    <property type="entry name" value="DUF5694"/>
</dbReference>
<keyword evidence="1" id="KW-0732">Signal</keyword>
<reference evidence="2 3" key="1">
    <citation type="submission" date="2020-08" db="EMBL/GenBank/DDBJ databases">
        <title>Genomic Encyclopedia of Type Strains, Phase IV (KMG-IV): sequencing the most valuable type-strain genomes for metagenomic binning, comparative biology and taxonomic classification.</title>
        <authorList>
            <person name="Goeker M."/>
        </authorList>
    </citation>
    <scope>NUCLEOTIDE SEQUENCE [LARGE SCALE GENOMIC DNA]</scope>
    <source>
        <strain evidence="2 3">DSM 102850</strain>
    </source>
</reference>